<evidence type="ECO:0000256" key="1">
    <source>
        <dbReference type="SAM" id="MobiDB-lite"/>
    </source>
</evidence>
<organism evidence="2 3">
    <name type="scientific">Anas platyrhynchos</name>
    <name type="common">Mallard</name>
    <name type="synonym">Anas boschas</name>
    <dbReference type="NCBI Taxonomy" id="8839"/>
    <lineage>
        <taxon>Eukaryota</taxon>
        <taxon>Metazoa</taxon>
        <taxon>Chordata</taxon>
        <taxon>Craniata</taxon>
        <taxon>Vertebrata</taxon>
        <taxon>Euteleostomi</taxon>
        <taxon>Archelosauria</taxon>
        <taxon>Archosauria</taxon>
        <taxon>Dinosauria</taxon>
        <taxon>Saurischia</taxon>
        <taxon>Theropoda</taxon>
        <taxon>Coelurosauria</taxon>
        <taxon>Aves</taxon>
        <taxon>Neognathae</taxon>
        <taxon>Galloanserae</taxon>
        <taxon>Anseriformes</taxon>
        <taxon>Anatidae</taxon>
        <taxon>Anatinae</taxon>
        <taxon>Anas</taxon>
    </lineage>
</organism>
<feature type="region of interest" description="Disordered" evidence="1">
    <location>
        <begin position="501"/>
        <end position="537"/>
    </location>
</feature>
<dbReference type="Proteomes" id="UP000296049">
    <property type="component" value="Unassembled WGS sequence"/>
</dbReference>
<evidence type="ECO:0000313" key="3">
    <source>
        <dbReference type="Proteomes" id="UP000296049"/>
    </source>
</evidence>
<reference evidence="3" key="1">
    <citation type="journal article" date="2013" name="Nat. Genet.">
        <title>The duck genome and transcriptome provide insight into an avian influenza virus reservoir species.</title>
        <authorList>
            <person name="Huang Y."/>
            <person name="Li Y."/>
            <person name="Burt D.W."/>
            <person name="Chen H."/>
            <person name="Zhang Y."/>
            <person name="Qian W."/>
            <person name="Kim H."/>
            <person name="Gan S."/>
            <person name="Zhao Y."/>
            <person name="Li J."/>
            <person name="Yi K."/>
            <person name="Feng H."/>
            <person name="Zhu P."/>
            <person name="Li B."/>
            <person name="Liu Q."/>
            <person name="Fairley S."/>
            <person name="Magor K.E."/>
            <person name="Du Z."/>
            <person name="Hu X."/>
            <person name="Goodman L."/>
            <person name="Tafer H."/>
            <person name="Vignal A."/>
            <person name="Lee T."/>
            <person name="Kim K.W."/>
            <person name="Sheng Z."/>
            <person name="An Y."/>
            <person name="Searle S."/>
            <person name="Herrero J."/>
            <person name="Groenen M.A."/>
            <person name="Crooijmans R.P."/>
            <person name="Faraut T."/>
            <person name="Cai Q."/>
            <person name="Webster R.G."/>
            <person name="Aldridge J.R."/>
            <person name="Warren W.C."/>
            <person name="Bartschat S."/>
            <person name="Kehr S."/>
            <person name="Marz M."/>
            <person name="Stadler P.F."/>
            <person name="Smith J."/>
            <person name="Kraus R.H."/>
            <person name="Zhao Y."/>
            <person name="Ren L."/>
            <person name="Fei J."/>
            <person name="Morisson M."/>
            <person name="Kaiser P."/>
            <person name="Griffin D.K."/>
            <person name="Rao M."/>
            <person name="Pitel F."/>
            <person name="Wang J."/>
            <person name="Li N."/>
        </authorList>
    </citation>
    <scope>NUCLEOTIDE SEQUENCE [LARGE SCALE GENOMIC DNA]</scope>
</reference>
<proteinExistence type="predicted"/>
<gene>
    <name evidence="2" type="ORF">Anapl_16855</name>
</gene>
<name>R0L4R6_ANAPL</name>
<dbReference type="AlphaFoldDB" id="R0L4R6"/>
<sequence length="743" mass="82373">MKQEEKRKKLFVCNPVSGENALQGYLVGNVPCPRVKNPSCSRSVKSPSIKHFFEGKLMIPSTLESTSSDIFVDITFFHPFAFQQSLGNRLALIDKTMEQKTRAGAATIEAIMRDTRRTLCAQPLFLCNFGLKISLPSRTTSTKQLSKACGSPTTAGRRSPAPFSCCLLPIGIFSGPPLSKGEEEKERIHKLWMLYSLSLLIKGTAMEIEASDNMLHRSRSQTHNDQLNPLQPQIPYLTSTFGSEYNITQLTKQQLKRNIVKRNTRRRPHKEEQDLQKTLHKVLKEVSKRLEKGSSPRQEVSVAGMGLQLSPGPPSRPHPQQHRHRVACLPAAGCFMEAPSVQQRGPALHQHRHLSAPLLSPSLNTDLKKGAESAFIYTDLTLKIQQLHCCKITIIEGKSILKLSFRRRAPSLKCSGLSTLFYQRCDLGIAGNSAAECMKGSFVLGRLVASQHGELGGWLPSRATMLRASARGGCEKLCIRDGMPRAARRLIPGVCHRGQADPGDTKLTGMGSRVRSPNHPRLRYQTKTCPRKSHRRTRAQIPELEGRFALVKGVLSVSIPLQRMKRRQHEHLGFGKGAAGNTNTSAADKSLCTLRKARRYLRADHGCSFKPCMQTMGTKAPSHARQSGLHTVMEPGTRAPAGECVRLVSSIPSAKHQQMQVLGALCEWLCQQPTVSPRMLRAALSACSKPGMKSLPPGSFTGWPLLKGRLRATMSCHTAMASRNRHPDFREPEELRSILCWCR</sequence>
<evidence type="ECO:0000313" key="2">
    <source>
        <dbReference type="EMBL" id="EOA95262.1"/>
    </source>
</evidence>
<feature type="compositionally biased region" description="Basic residues" evidence="1">
    <location>
        <begin position="516"/>
        <end position="537"/>
    </location>
</feature>
<protein>
    <submittedName>
        <fullName evidence="2">Uncharacterized protein</fullName>
    </submittedName>
</protein>
<accession>R0L4R6</accession>
<keyword evidence="3" id="KW-1185">Reference proteome</keyword>
<dbReference type="EMBL" id="KB744348">
    <property type="protein sequence ID" value="EOA95262.1"/>
    <property type="molecule type" value="Genomic_DNA"/>
</dbReference>